<evidence type="ECO:0000313" key="1">
    <source>
        <dbReference type="EMBL" id="MPN63224.1"/>
    </source>
</evidence>
<dbReference type="AlphaFoldDB" id="A0A645JT83"/>
<gene>
    <name evidence="1" type="ORF">SDC9_210981</name>
</gene>
<organism evidence="1">
    <name type="scientific">bioreactor metagenome</name>
    <dbReference type="NCBI Taxonomy" id="1076179"/>
    <lineage>
        <taxon>unclassified sequences</taxon>
        <taxon>metagenomes</taxon>
        <taxon>ecological metagenomes</taxon>
    </lineage>
</organism>
<comment type="caution">
    <text evidence="1">The sequence shown here is derived from an EMBL/GenBank/DDBJ whole genome shotgun (WGS) entry which is preliminary data.</text>
</comment>
<dbReference type="EMBL" id="VSSQ01142315">
    <property type="protein sequence ID" value="MPN63224.1"/>
    <property type="molecule type" value="Genomic_DNA"/>
</dbReference>
<accession>A0A645JT83</accession>
<name>A0A645JT83_9ZZZZ</name>
<protein>
    <submittedName>
        <fullName evidence="1">Uncharacterized protein</fullName>
    </submittedName>
</protein>
<reference evidence="1" key="1">
    <citation type="submission" date="2019-08" db="EMBL/GenBank/DDBJ databases">
        <authorList>
            <person name="Kucharzyk K."/>
            <person name="Murdoch R.W."/>
            <person name="Higgins S."/>
            <person name="Loffler F."/>
        </authorList>
    </citation>
    <scope>NUCLEOTIDE SEQUENCE</scope>
</reference>
<proteinExistence type="predicted"/>
<sequence>MESVFPFVATLLESVGNVLQENQSEHHVHVVARIDVGAQSVGGGPQAFVEIVQVLLPSVVHI</sequence>